<protein>
    <submittedName>
        <fullName evidence="1">Uncharacterized protein</fullName>
    </submittedName>
</protein>
<name>A0A0M2KF95_9GAMM</name>
<dbReference type="PATRIC" id="fig|65700.7.peg.5701"/>
<dbReference type="Proteomes" id="UP000033924">
    <property type="component" value="Unassembled WGS sequence"/>
</dbReference>
<dbReference type="EMBL" id="JXNU01000003">
    <property type="protein sequence ID" value="KKF37594.1"/>
    <property type="molecule type" value="Genomic_DNA"/>
</dbReference>
<reference evidence="1 2" key="1">
    <citation type="submission" date="2015-01" db="EMBL/GenBank/DDBJ databases">
        <title>Erwinia tracheiphila.</title>
        <authorList>
            <person name="Shapiro L.R."/>
        </authorList>
    </citation>
    <scope>NUCLEOTIDE SEQUENCE [LARGE SCALE GENOMIC DNA]</scope>
    <source>
        <strain evidence="1 2">BuffGH</strain>
    </source>
</reference>
<comment type="caution">
    <text evidence="1">The sequence shown here is derived from an EMBL/GenBank/DDBJ whole genome shotgun (WGS) entry which is preliminary data.</text>
</comment>
<proteinExistence type="predicted"/>
<gene>
    <name evidence="1" type="ORF">SY86_22885</name>
</gene>
<accession>A0A0M2KF95</accession>
<organism evidence="1 2">
    <name type="scientific">Erwinia tracheiphila</name>
    <dbReference type="NCBI Taxonomy" id="65700"/>
    <lineage>
        <taxon>Bacteria</taxon>
        <taxon>Pseudomonadati</taxon>
        <taxon>Pseudomonadota</taxon>
        <taxon>Gammaproteobacteria</taxon>
        <taxon>Enterobacterales</taxon>
        <taxon>Erwiniaceae</taxon>
        <taxon>Erwinia</taxon>
    </lineage>
</organism>
<keyword evidence="2" id="KW-1185">Reference proteome</keyword>
<evidence type="ECO:0000313" key="1">
    <source>
        <dbReference type="EMBL" id="KKF37594.1"/>
    </source>
</evidence>
<sequence>MGSCAARSSKGDDTFITCRFLQQCQLSRWLKAGLKIRPETDEIYKPVSRRVRVPAASSGVFLSDSLRERLTTLAAG</sequence>
<evidence type="ECO:0000313" key="2">
    <source>
        <dbReference type="Proteomes" id="UP000033924"/>
    </source>
</evidence>
<dbReference type="AlphaFoldDB" id="A0A0M2KF95"/>